<keyword evidence="2" id="KW-0812">Transmembrane</keyword>
<proteinExistence type="predicted"/>
<protein>
    <recommendedName>
        <fullName evidence="3">MucB/RseB N-terminal domain-containing protein</fullName>
    </recommendedName>
</protein>
<comment type="caution">
    <text evidence="4">The sequence shown here is derived from an EMBL/GenBank/DDBJ whole genome shotgun (WGS) entry which is preliminary data.</text>
</comment>
<sequence length="553" mass="63118">MNNDEKRLSDYIDSLNQEKQPKEHKRPQESSKMEELLDTVRWVKRLKEPAMPKEEYFNKLTFNLSKELQYKEKTKKVKRRRVLGVGSIAAILIFSFLLTFTFPLGQSNVVQAMEKAFQRIAAYHGTVEIVETSANGQSTTQGKLEVWADKQGRYFVKNIQGWQKGLITANDGQHKWQIQPKEKQVNISSAFPDLYKFTFELGKEIDQIKGAIKIEKVGKDTIAGRPAIVMEITPQGGTPYKIWVDQETNMPLQKQAAMDYGVQYRVTYKNIKFIEEIPKDILTYHKPQGFKEVQRDSAQSIHYVEEAQGIVGFFPSTLKEIPKTYIENSIIADKESKIVEIEYVSKEKGKNIILRQRKTGEEFKPASTAALGKINNHIAEIQAPVESETRILGGGLYSDINDINSIRWQKNDVEYTFIGNTSLEELTLFIQNFTKGQVELFSKKLSTFSPKVEIPIDLEVEKGDQKNADSGHSPWKLDPLFVAQVFVSLDISPKGIEGDYPVKLEQLRVLQNNGQEAIIEINNDKTSIQKVYLKKLIRQDATGIWTVVGYDQP</sequence>
<evidence type="ECO:0000313" key="5">
    <source>
        <dbReference type="Proteomes" id="UP001205748"/>
    </source>
</evidence>
<dbReference type="InterPro" id="IPR029046">
    <property type="entry name" value="LolA/LolB/LppX"/>
</dbReference>
<keyword evidence="5" id="KW-1185">Reference proteome</keyword>
<accession>A0AAE3HIK8</accession>
<evidence type="ECO:0000256" key="2">
    <source>
        <dbReference type="SAM" id="Phobius"/>
    </source>
</evidence>
<feature type="compositionally biased region" description="Basic and acidic residues" evidence="1">
    <location>
        <begin position="1"/>
        <end position="10"/>
    </location>
</feature>
<keyword evidence="2" id="KW-0472">Membrane</keyword>
<dbReference type="RefSeq" id="WP_257533109.1">
    <property type="nucleotide sequence ID" value="NZ_JANKAS010000019.1"/>
</dbReference>
<dbReference type="AlphaFoldDB" id="A0AAE3HIK8"/>
<organism evidence="4 5">
    <name type="scientific">Irregularibacter muris</name>
    <dbReference type="NCBI Taxonomy" id="1796619"/>
    <lineage>
        <taxon>Bacteria</taxon>
        <taxon>Bacillati</taxon>
        <taxon>Bacillota</taxon>
        <taxon>Clostridia</taxon>
        <taxon>Eubacteriales</taxon>
        <taxon>Eubacteriaceae</taxon>
        <taxon>Irregularibacter</taxon>
    </lineage>
</organism>
<name>A0AAE3HIK8_9FIRM</name>
<evidence type="ECO:0000256" key="1">
    <source>
        <dbReference type="SAM" id="MobiDB-lite"/>
    </source>
</evidence>
<feature type="transmembrane region" description="Helical" evidence="2">
    <location>
        <begin position="82"/>
        <end position="105"/>
    </location>
</feature>
<keyword evidence="2" id="KW-1133">Transmembrane helix</keyword>
<feature type="region of interest" description="Disordered" evidence="1">
    <location>
        <begin position="1"/>
        <end position="33"/>
    </location>
</feature>
<dbReference type="Gene3D" id="2.50.20.10">
    <property type="entry name" value="Lipoprotein localisation LolA/LolB/LppX"/>
    <property type="match status" value="1"/>
</dbReference>
<dbReference type="PANTHER" id="PTHR37507:SF2">
    <property type="entry name" value="SPORULATION PROTEIN YDCC"/>
    <property type="match status" value="1"/>
</dbReference>
<feature type="domain" description="MucB/RseB N-terminal" evidence="3">
    <location>
        <begin position="177"/>
        <end position="255"/>
    </location>
</feature>
<dbReference type="PANTHER" id="PTHR37507">
    <property type="entry name" value="SPORULATION PROTEIN YDCC"/>
    <property type="match status" value="1"/>
</dbReference>
<dbReference type="InterPro" id="IPR052944">
    <property type="entry name" value="Sporulation_related"/>
</dbReference>
<dbReference type="EMBL" id="JANKAS010000019">
    <property type="protein sequence ID" value="MCR1900114.1"/>
    <property type="molecule type" value="Genomic_DNA"/>
</dbReference>
<reference evidence="4" key="1">
    <citation type="submission" date="2022-07" db="EMBL/GenBank/DDBJ databases">
        <title>Enhanced cultured diversity of the mouse gut microbiota enables custom-made synthetic communities.</title>
        <authorList>
            <person name="Afrizal A."/>
        </authorList>
    </citation>
    <scope>NUCLEOTIDE SEQUENCE</scope>
    <source>
        <strain evidence="4">DSM 28593</strain>
    </source>
</reference>
<dbReference type="Proteomes" id="UP001205748">
    <property type="component" value="Unassembled WGS sequence"/>
</dbReference>
<dbReference type="Pfam" id="PF03888">
    <property type="entry name" value="MucB_RseB"/>
    <property type="match status" value="1"/>
</dbReference>
<dbReference type="SUPFAM" id="SSF89392">
    <property type="entry name" value="Prokaryotic lipoproteins and lipoprotein localization factors"/>
    <property type="match status" value="1"/>
</dbReference>
<gene>
    <name evidence="4" type="ORF">NSA47_14185</name>
</gene>
<evidence type="ECO:0000313" key="4">
    <source>
        <dbReference type="EMBL" id="MCR1900114.1"/>
    </source>
</evidence>
<evidence type="ECO:0000259" key="3">
    <source>
        <dbReference type="Pfam" id="PF03888"/>
    </source>
</evidence>
<dbReference type="InterPro" id="IPR033434">
    <property type="entry name" value="MucB/RseB_N"/>
</dbReference>